<comment type="caution">
    <text evidence="7">The sequence shown here is derived from an EMBL/GenBank/DDBJ whole genome shotgun (WGS) entry which is preliminary data.</text>
</comment>
<dbReference type="PANTHER" id="PTHR23354">
    <property type="entry name" value="NUCLEOLAR PROTEIN 7/ESTROGEN RECEPTOR COACTIVATOR-RELATED"/>
    <property type="match status" value="1"/>
</dbReference>
<accession>A0ABQ9JXM3</accession>
<name>A0ABQ9JXM3_9CUCU</name>
<evidence type="ECO:0000313" key="8">
    <source>
        <dbReference type="Proteomes" id="UP001162164"/>
    </source>
</evidence>
<evidence type="ECO:0000259" key="6">
    <source>
        <dbReference type="SMART" id="SM00584"/>
    </source>
</evidence>
<comment type="subcellular location">
    <subcellularLocation>
        <location evidence="1">Mitochondrion</location>
    </subcellularLocation>
</comment>
<evidence type="ECO:0000256" key="5">
    <source>
        <dbReference type="SAM" id="MobiDB-lite"/>
    </source>
</evidence>
<organism evidence="7 8">
    <name type="scientific">Molorchus minor</name>
    <dbReference type="NCBI Taxonomy" id="1323400"/>
    <lineage>
        <taxon>Eukaryota</taxon>
        <taxon>Metazoa</taxon>
        <taxon>Ecdysozoa</taxon>
        <taxon>Arthropoda</taxon>
        <taxon>Hexapoda</taxon>
        <taxon>Insecta</taxon>
        <taxon>Pterygota</taxon>
        <taxon>Neoptera</taxon>
        <taxon>Endopterygota</taxon>
        <taxon>Coleoptera</taxon>
        <taxon>Polyphaga</taxon>
        <taxon>Cucujiformia</taxon>
        <taxon>Chrysomeloidea</taxon>
        <taxon>Cerambycidae</taxon>
        <taxon>Lamiinae</taxon>
        <taxon>Monochamini</taxon>
        <taxon>Molorchus</taxon>
    </lineage>
</organism>
<dbReference type="SMART" id="SM00584">
    <property type="entry name" value="TLDc"/>
    <property type="match status" value="1"/>
</dbReference>
<evidence type="ECO:0000256" key="4">
    <source>
        <dbReference type="ARBA" id="ARBA00040604"/>
    </source>
</evidence>
<dbReference type="InterPro" id="IPR006571">
    <property type="entry name" value="TLDc_dom"/>
</dbReference>
<gene>
    <name evidence="7" type="ORF">NQ317_001464</name>
</gene>
<dbReference type="PANTHER" id="PTHR23354:SF62">
    <property type="entry name" value="MUSTARD, ISOFORM V"/>
    <property type="match status" value="1"/>
</dbReference>
<feature type="region of interest" description="Disordered" evidence="5">
    <location>
        <begin position="168"/>
        <end position="203"/>
    </location>
</feature>
<feature type="compositionally biased region" description="Low complexity" evidence="5">
    <location>
        <begin position="188"/>
        <end position="203"/>
    </location>
</feature>
<keyword evidence="3" id="KW-0496">Mitochondrion</keyword>
<evidence type="ECO:0000256" key="2">
    <source>
        <dbReference type="ARBA" id="ARBA00009540"/>
    </source>
</evidence>
<dbReference type="Proteomes" id="UP001162164">
    <property type="component" value="Unassembled WGS sequence"/>
</dbReference>
<evidence type="ECO:0000313" key="7">
    <source>
        <dbReference type="EMBL" id="KAJ8982055.1"/>
    </source>
</evidence>
<proteinExistence type="inferred from homology"/>
<protein>
    <recommendedName>
        <fullName evidence="4">Oxidation resistance protein 1</fullName>
    </recommendedName>
</protein>
<feature type="domain" description="TLDc" evidence="6">
    <location>
        <begin position="202"/>
        <end position="442"/>
    </location>
</feature>
<evidence type="ECO:0000256" key="3">
    <source>
        <dbReference type="ARBA" id="ARBA00023128"/>
    </source>
</evidence>
<reference evidence="7" key="1">
    <citation type="journal article" date="2023" name="Insect Mol. Biol.">
        <title>Genome sequencing provides insights into the evolution of gene families encoding plant cell wall-degrading enzymes in longhorned beetles.</title>
        <authorList>
            <person name="Shin N.R."/>
            <person name="Okamura Y."/>
            <person name="Kirsch R."/>
            <person name="Pauchet Y."/>
        </authorList>
    </citation>
    <scope>NUCLEOTIDE SEQUENCE</scope>
    <source>
        <strain evidence="7">MMC_N1</strain>
    </source>
</reference>
<keyword evidence="8" id="KW-1185">Reference proteome</keyword>
<dbReference type="EMBL" id="JAPWTJ010000148">
    <property type="protein sequence ID" value="KAJ8982055.1"/>
    <property type="molecule type" value="Genomic_DNA"/>
</dbReference>
<comment type="similarity">
    <text evidence="2">Belongs to the OXR1 family.</text>
</comment>
<evidence type="ECO:0000256" key="1">
    <source>
        <dbReference type="ARBA" id="ARBA00004173"/>
    </source>
</evidence>
<sequence length="444" mass="47988">MHFVDDYYDQSPPSSCAFTSWDPEGQNGFVVIYYDNDLDGSTNSLTERRKAGPPENTTLYTEQQDSLMVKDETFPELDVVVVDRVGVSSVVTGDDAESVCSCTEREGDAFPKAFERELVTPTNLDDPDTQHRSLEERRKSLLDHHWAIPSRDRHSPIHLVDFGTGLFNKTPSEDSGSSGGPHSGGSCGPPLTDSPRTSGSATSTTASFFPTNIISSVGAVGAQVGASVGAMGAQVGASVGAMGAQVGASVGAMGAQVTGAVGMYDISKERSFWGYGWTFNNCAPSTNKPLRQCGFQESYNLYVVGLTTILLKPHIQVNIKERGFVLVEMDTELWSEEPTPSASRHGSQDEEISEITKESWELIKAPYAKIYNIIKTQTMSADGSDEGNNESLSIGAGDGKFGLWLDGDLYLGRSESCKTYGNDPLSPKRDFVVKTLECWAFINS</sequence>
<dbReference type="Pfam" id="PF07534">
    <property type="entry name" value="TLD"/>
    <property type="match status" value="1"/>
</dbReference>
<feature type="compositionally biased region" description="Gly residues" evidence="5">
    <location>
        <begin position="177"/>
        <end position="187"/>
    </location>
</feature>